<reference evidence="2" key="1">
    <citation type="submission" date="2021-02" db="EMBL/GenBank/DDBJ databases">
        <authorList>
            <person name="Dougan E. K."/>
            <person name="Rhodes N."/>
            <person name="Thang M."/>
            <person name="Chan C."/>
        </authorList>
    </citation>
    <scope>NUCLEOTIDE SEQUENCE</scope>
</reference>
<gene>
    <name evidence="2" type="ORF">SNAT2548_LOCUS4611</name>
</gene>
<dbReference type="Proteomes" id="UP000604046">
    <property type="component" value="Unassembled WGS sequence"/>
</dbReference>
<proteinExistence type="predicted"/>
<dbReference type="AlphaFoldDB" id="A0A812IJ04"/>
<name>A0A812IJ04_9DINO</name>
<sequence>MSYFGKMGGAASWKGPGKKGKKATGKKGTGPSGKKDWLRKVAWGDRLPKYFLRPYVDQTGSPFAGGSIEEKNLLSTSHLQTVLDEKCSEYCARQGVALSEGAANLEAGAALLGYHFVKDPKAAIQKLGIQELLDEFDSTEGKKFLEACRYLNTSNEDLERNQDATSQAVKRYLRFFMSQEGKKELCFKKLARFAARLYLFAFEGLEAITAINHPRVMAAGVQRVGTEYNLPSSSRTWLKKPDDQEAMLWSFVSAFHQQKVDSGKKRAASSLFEDWDEPVEDGHWTGGYANAWGYDDDEEGQEEEREAPKGVGNKRPRRGNIGKSAHPKDALASDEEDTAAEPIDLQSSPEPVPEVELELGDYSMEALEKLKTCLDEVANKDARERPPVSVLQEDLKAVPTSALRSLDLEVTVKAFCDKTRYPKTENLQKLLAVLQKMAASLEEALKAKPDTGDK</sequence>
<feature type="region of interest" description="Disordered" evidence="1">
    <location>
        <begin position="282"/>
        <end position="353"/>
    </location>
</feature>
<organism evidence="2 3">
    <name type="scientific">Symbiodinium natans</name>
    <dbReference type="NCBI Taxonomy" id="878477"/>
    <lineage>
        <taxon>Eukaryota</taxon>
        <taxon>Sar</taxon>
        <taxon>Alveolata</taxon>
        <taxon>Dinophyceae</taxon>
        <taxon>Suessiales</taxon>
        <taxon>Symbiodiniaceae</taxon>
        <taxon>Symbiodinium</taxon>
    </lineage>
</organism>
<protein>
    <submittedName>
        <fullName evidence="2">Uncharacterized protein</fullName>
    </submittedName>
</protein>
<feature type="region of interest" description="Disordered" evidence="1">
    <location>
        <begin position="1"/>
        <end position="35"/>
    </location>
</feature>
<evidence type="ECO:0000256" key="1">
    <source>
        <dbReference type="SAM" id="MobiDB-lite"/>
    </source>
</evidence>
<dbReference type="OrthoDB" id="446075at2759"/>
<dbReference type="EMBL" id="CAJNDS010000286">
    <property type="protein sequence ID" value="CAE7038708.1"/>
    <property type="molecule type" value="Genomic_DNA"/>
</dbReference>
<accession>A0A812IJ04</accession>
<feature type="compositionally biased region" description="Basic residues" evidence="1">
    <location>
        <begin position="16"/>
        <end position="25"/>
    </location>
</feature>
<keyword evidence="3" id="KW-1185">Reference proteome</keyword>
<evidence type="ECO:0000313" key="2">
    <source>
        <dbReference type="EMBL" id="CAE7038708.1"/>
    </source>
</evidence>
<evidence type="ECO:0000313" key="3">
    <source>
        <dbReference type="Proteomes" id="UP000604046"/>
    </source>
</evidence>
<comment type="caution">
    <text evidence="2">The sequence shown here is derived from an EMBL/GenBank/DDBJ whole genome shotgun (WGS) entry which is preliminary data.</text>
</comment>
<feature type="compositionally biased region" description="Acidic residues" evidence="1">
    <location>
        <begin position="294"/>
        <end position="305"/>
    </location>
</feature>